<evidence type="ECO:0000256" key="3">
    <source>
        <dbReference type="ARBA" id="ARBA00022475"/>
    </source>
</evidence>
<dbReference type="Proteomes" id="UP000092952">
    <property type="component" value="Chromosome"/>
</dbReference>
<evidence type="ECO:0000313" key="12">
    <source>
        <dbReference type="Proteomes" id="UP000092952"/>
    </source>
</evidence>
<dbReference type="PRINTS" id="PR01506">
    <property type="entry name" value="TATBPROTEIN"/>
</dbReference>
<dbReference type="KEGG" id="gbi:PG2T_04340"/>
<comment type="similarity">
    <text evidence="9">Belongs to the TatB family.</text>
</comment>
<sequence length="107" mass="11786">MFDVGFGELVLVGVIALLVLGPERLPQAARTAGLWVGRLRATVQRFTADVDRELKAEELRQTLREEARRLAEPVQELGREVAASRAELTEAHVTTPDRAAAPADDER</sequence>
<dbReference type="PANTHER" id="PTHR33162">
    <property type="entry name" value="SEC-INDEPENDENT PROTEIN TRANSLOCASE PROTEIN TATA, CHLOROPLASTIC"/>
    <property type="match status" value="1"/>
</dbReference>
<comment type="subcellular location">
    <subcellularLocation>
        <location evidence="9">Cell membrane</location>
        <topology evidence="9">Single-pass membrane protein</topology>
    </subcellularLocation>
    <subcellularLocation>
        <location evidence="1">Membrane</location>
        <topology evidence="1">Single-pass membrane protein</topology>
    </subcellularLocation>
</comment>
<comment type="subunit">
    <text evidence="9">The Tat system comprises two distinct complexes: a TatABC complex, containing multiple copies of TatA, TatB and TatC subunits, and a separate TatA complex, containing only TatA subunits. Substrates initially bind to the TatABC complex, which probably triggers association of the separate TatA complex to form the active translocon.</text>
</comment>
<feature type="compositionally biased region" description="Low complexity" evidence="10">
    <location>
        <begin position="96"/>
        <end position="107"/>
    </location>
</feature>
<evidence type="ECO:0000256" key="8">
    <source>
        <dbReference type="ARBA" id="ARBA00023136"/>
    </source>
</evidence>
<dbReference type="EMBL" id="CP014671">
    <property type="protein sequence ID" value="ANX03494.1"/>
    <property type="molecule type" value="Genomic_DNA"/>
</dbReference>
<protein>
    <recommendedName>
        <fullName evidence="9">Sec-independent protein translocase protein TatB</fullName>
    </recommendedName>
</protein>
<dbReference type="InterPro" id="IPR003369">
    <property type="entry name" value="TatA/B/E"/>
</dbReference>
<evidence type="ECO:0000256" key="10">
    <source>
        <dbReference type="SAM" id="MobiDB-lite"/>
    </source>
</evidence>
<evidence type="ECO:0000256" key="6">
    <source>
        <dbReference type="ARBA" id="ARBA00022989"/>
    </source>
</evidence>
<accession>A0A1B1YRS2</accession>
<dbReference type="Gene3D" id="1.20.5.3310">
    <property type="match status" value="1"/>
</dbReference>
<comment type="function">
    <text evidence="9">Part of the twin-arginine translocation (Tat) system that transports large folded proteins containing a characteristic twin-arginine motif in their signal peptide across membranes. Together with TatC, TatB is part of a receptor directly interacting with Tat signal peptides. TatB may form an oligomeric binding site that transiently accommodates folded Tat precursor proteins before their translocation.</text>
</comment>
<evidence type="ECO:0000256" key="2">
    <source>
        <dbReference type="ARBA" id="ARBA00022448"/>
    </source>
</evidence>
<evidence type="ECO:0000256" key="9">
    <source>
        <dbReference type="HAMAP-Rule" id="MF_00237"/>
    </source>
</evidence>
<dbReference type="NCBIfam" id="TIGR01410">
    <property type="entry name" value="tatB"/>
    <property type="match status" value="1"/>
</dbReference>
<keyword evidence="12" id="KW-1185">Reference proteome</keyword>
<dbReference type="Pfam" id="PF02416">
    <property type="entry name" value="TatA_B_E"/>
    <property type="match status" value="1"/>
</dbReference>
<gene>
    <name evidence="9" type="primary">tatB</name>
    <name evidence="11" type="ORF">PG2T_04340</name>
</gene>
<organism evidence="11 12">
    <name type="scientific">Immundisolibacter cernigliae</name>
    <dbReference type="NCBI Taxonomy" id="1810504"/>
    <lineage>
        <taxon>Bacteria</taxon>
        <taxon>Pseudomonadati</taxon>
        <taxon>Pseudomonadota</taxon>
        <taxon>Gammaproteobacteria</taxon>
        <taxon>Immundisolibacterales</taxon>
        <taxon>Immundisolibacteraceae</taxon>
        <taxon>Immundisolibacter</taxon>
    </lineage>
</organism>
<dbReference type="FunCoup" id="A0A1B1YRS2">
    <property type="interactions" value="230"/>
</dbReference>
<evidence type="ECO:0000256" key="5">
    <source>
        <dbReference type="ARBA" id="ARBA00022927"/>
    </source>
</evidence>
<dbReference type="STRING" id="1810504.PG2T_04340"/>
<dbReference type="OrthoDB" id="9816005at2"/>
<dbReference type="GO" id="GO:0008320">
    <property type="term" value="F:protein transmembrane transporter activity"/>
    <property type="evidence" value="ECO:0007669"/>
    <property type="project" value="UniProtKB-UniRule"/>
</dbReference>
<dbReference type="HAMAP" id="MF_00237">
    <property type="entry name" value="TatB"/>
    <property type="match status" value="1"/>
</dbReference>
<evidence type="ECO:0000256" key="7">
    <source>
        <dbReference type="ARBA" id="ARBA00023010"/>
    </source>
</evidence>
<dbReference type="GO" id="GO:0033281">
    <property type="term" value="C:TAT protein transport complex"/>
    <property type="evidence" value="ECO:0007669"/>
    <property type="project" value="UniProtKB-UniRule"/>
</dbReference>
<evidence type="ECO:0000256" key="4">
    <source>
        <dbReference type="ARBA" id="ARBA00022692"/>
    </source>
</evidence>
<reference evidence="12" key="1">
    <citation type="submission" date="2016-03" db="EMBL/GenBank/DDBJ databases">
        <title>Complete genome sequence of Solimmundus cernigliae, representing a novel lineage of polycyclic aromatic hydrocarbon degraders within the Gammaproteobacteria.</title>
        <authorList>
            <person name="Singleton D.R."/>
            <person name="Dickey A.N."/>
            <person name="Scholl E.H."/>
            <person name="Wright F.A."/>
            <person name="Aitken M.D."/>
        </authorList>
    </citation>
    <scope>NUCLEOTIDE SEQUENCE [LARGE SCALE GENOMIC DNA]</scope>
    <source>
        <strain evidence="12">TR3.2</strain>
    </source>
</reference>
<dbReference type="RefSeq" id="WP_068802991.1">
    <property type="nucleotide sequence ID" value="NZ_CP014671.1"/>
</dbReference>
<dbReference type="GO" id="GO:0043953">
    <property type="term" value="P:protein transport by the Tat complex"/>
    <property type="evidence" value="ECO:0007669"/>
    <property type="project" value="UniProtKB-UniRule"/>
</dbReference>
<name>A0A1B1YRS2_9GAMM</name>
<keyword evidence="6 9" id="KW-1133">Transmembrane helix</keyword>
<dbReference type="PANTHER" id="PTHR33162:SF1">
    <property type="entry name" value="SEC-INDEPENDENT PROTEIN TRANSLOCASE PROTEIN TATA, CHLOROPLASTIC"/>
    <property type="match status" value="1"/>
</dbReference>
<keyword evidence="2 9" id="KW-0813">Transport</keyword>
<proteinExistence type="inferred from homology"/>
<keyword evidence="4 9" id="KW-0812">Transmembrane</keyword>
<keyword evidence="7 9" id="KW-0811">Translocation</keyword>
<keyword evidence="8 9" id="KW-0472">Membrane</keyword>
<dbReference type="InterPro" id="IPR018448">
    <property type="entry name" value="TatB"/>
</dbReference>
<evidence type="ECO:0000256" key="1">
    <source>
        <dbReference type="ARBA" id="ARBA00004167"/>
    </source>
</evidence>
<dbReference type="InParanoid" id="A0A1B1YRS2"/>
<evidence type="ECO:0000313" key="11">
    <source>
        <dbReference type="EMBL" id="ANX03494.1"/>
    </source>
</evidence>
<feature type="region of interest" description="Disordered" evidence="10">
    <location>
        <begin position="87"/>
        <end position="107"/>
    </location>
</feature>
<keyword evidence="5 9" id="KW-0653">Protein transport</keyword>
<keyword evidence="3 9" id="KW-1003">Cell membrane</keyword>
<dbReference type="AlphaFoldDB" id="A0A1B1YRS2"/>